<dbReference type="Proteomes" id="UP000828048">
    <property type="component" value="Chromosome 2"/>
</dbReference>
<gene>
    <name evidence="1" type="ORF">Vadar_023498</name>
</gene>
<name>A0ACB7X3E0_9ERIC</name>
<proteinExistence type="predicted"/>
<sequence length="586" mass="65683">MAPSKLRKAIGAVKDTTSIGLAKVGSNSSLSDLDVAVVKATRHEEYPADERHIREILGVSSYSRAHVGACVAAISRRLNKTKNWIVALKTLILVQRLLNEGDPAFEQEIFFTTRRGTRLLNMSDFRDTKRKDSWAYSAFVRTYALYLDEQLEYRMQNRRGRRSAYSEHEEEGGPTPMRSTPVCDMSNEALFSRVHHLMHLLDRFLACRPTGSTKHNRVVFMALYPIVKESFQIYYDMTEILSILIDRFVTLEVADCEKVHEIFGRVSKQFDELGEFYLLCKNIAIGRSSEYPEVDKIPQKRLDVMDACIRDKSTPAFNKEVKYLEQKHETEEEDNSRVVVEEDMNAIKALPPPEGFAEQPEKEEKKEEMEEESEEKANTAEKEADLLNLAEDMVTSEEHGDKLALALFDDGSRITGSETTTTTTAWEAFKDTDNWETTLVESTTHLSDQKPLFPGGFDTVLLDGMYQQGAINQAMASSGYTATGSASSIAVGSAGRPAMLALPAPPAAGRGSAAAMGCADPFSASVPVPPPSYVQMSEMEKKQRLLMEEQLMWQQYARDGMPGQVGLTEVQPKPYPYNMGGYTRTY</sequence>
<keyword evidence="2" id="KW-1185">Reference proteome</keyword>
<dbReference type="EMBL" id="CM037152">
    <property type="protein sequence ID" value="KAH7835166.1"/>
    <property type="molecule type" value="Genomic_DNA"/>
</dbReference>
<evidence type="ECO:0000313" key="1">
    <source>
        <dbReference type="EMBL" id="KAH7835166.1"/>
    </source>
</evidence>
<evidence type="ECO:0000313" key="2">
    <source>
        <dbReference type="Proteomes" id="UP000828048"/>
    </source>
</evidence>
<reference evidence="1 2" key="1">
    <citation type="journal article" date="2021" name="Hortic Res">
        <title>High-quality reference genome and annotation aids understanding of berry development for evergreen blueberry (Vaccinium darrowii).</title>
        <authorList>
            <person name="Yu J."/>
            <person name="Hulse-Kemp A.M."/>
            <person name="Babiker E."/>
            <person name="Staton M."/>
        </authorList>
    </citation>
    <scope>NUCLEOTIDE SEQUENCE [LARGE SCALE GENOMIC DNA]</scope>
    <source>
        <strain evidence="2">cv. NJ 8807/NJ 8810</strain>
        <tissue evidence="1">Young leaf</tissue>
    </source>
</reference>
<protein>
    <submittedName>
        <fullName evidence="1">Uncharacterized protein</fullName>
    </submittedName>
</protein>
<organism evidence="1 2">
    <name type="scientific">Vaccinium darrowii</name>
    <dbReference type="NCBI Taxonomy" id="229202"/>
    <lineage>
        <taxon>Eukaryota</taxon>
        <taxon>Viridiplantae</taxon>
        <taxon>Streptophyta</taxon>
        <taxon>Embryophyta</taxon>
        <taxon>Tracheophyta</taxon>
        <taxon>Spermatophyta</taxon>
        <taxon>Magnoliopsida</taxon>
        <taxon>eudicotyledons</taxon>
        <taxon>Gunneridae</taxon>
        <taxon>Pentapetalae</taxon>
        <taxon>asterids</taxon>
        <taxon>Ericales</taxon>
        <taxon>Ericaceae</taxon>
        <taxon>Vaccinioideae</taxon>
        <taxon>Vaccinieae</taxon>
        <taxon>Vaccinium</taxon>
    </lineage>
</organism>
<accession>A0ACB7X3E0</accession>
<comment type="caution">
    <text evidence="1">The sequence shown here is derived from an EMBL/GenBank/DDBJ whole genome shotgun (WGS) entry which is preliminary data.</text>
</comment>